<feature type="site" description="Lowers pKa of active site Cys" evidence="5 9">
    <location>
        <position position="138"/>
    </location>
</feature>
<keyword evidence="5" id="KW-0963">Cytoplasm</keyword>
<dbReference type="AlphaFoldDB" id="A0A433JNH1"/>
<accession>A0A433JNH1</accession>
<dbReference type="HAMAP" id="MF_00013">
    <property type="entry name" value="LipB"/>
    <property type="match status" value="1"/>
</dbReference>
<dbReference type="InterPro" id="IPR045864">
    <property type="entry name" value="aa-tRNA-synth_II/BPL/LPL"/>
</dbReference>
<keyword evidence="12" id="KW-1185">Reference proteome</keyword>
<feature type="domain" description="BPL/LPL catalytic" evidence="10">
    <location>
        <begin position="33"/>
        <end position="210"/>
    </location>
</feature>
<evidence type="ECO:0000256" key="6">
    <source>
        <dbReference type="PIRNR" id="PIRNR016262"/>
    </source>
</evidence>
<dbReference type="InterPro" id="IPR020605">
    <property type="entry name" value="Octanoyltransferase_CS"/>
</dbReference>
<evidence type="ECO:0000313" key="11">
    <source>
        <dbReference type="EMBL" id="RUQ97584.1"/>
    </source>
</evidence>
<dbReference type="PIRSF" id="PIRSF016262">
    <property type="entry name" value="LPLase"/>
    <property type="match status" value="1"/>
</dbReference>
<reference evidence="11 12" key="1">
    <citation type="submission" date="2018-12" db="EMBL/GenBank/DDBJ databases">
        <authorList>
            <person name="Li F."/>
        </authorList>
    </citation>
    <scope>NUCLEOTIDE SEQUENCE [LARGE SCALE GENOMIC DNA]</scope>
    <source>
        <strain evidence="11 12">EGI 6500705</strain>
    </source>
</reference>
<dbReference type="SUPFAM" id="SSF55681">
    <property type="entry name" value="Class II aaRS and biotin synthetases"/>
    <property type="match status" value="1"/>
</dbReference>
<feature type="binding site" evidence="5 8">
    <location>
        <begin position="141"/>
        <end position="143"/>
    </location>
    <ligand>
        <name>substrate</name>
    </ligand>
</feature>
<evidence type="ECO:0000259" key="10">
    <source>
        <dbReference type="PROSITE" id="PS51733"/>
    </source>
</evidence>
<gene>
    <name evidence="5 11" type="primary">lipB</name>
    <name evidence="11" type="ORF">ELQ94_15590</name>
</gene>
<dbReference type="PROSITE" id="PS01313">
    <property type="entry name" value="LIPB"/>
    <property type="match status" value="1"/>
</dbReference>
<dbReference type="InterPro" id="IPR004143">
    <property type="entry name" value="BPL_LPL_catalytic"/>
</dbReference>
<evidence type="ECO:0000313" key="12">
    <source>
        <dbReference type="Proteomes" id="UP000274909"/>
    </source>
</evidence>
<comment type="pathway">
    <text evidence="1 5 6">Protein modification; protein lipoylation via endogenous pathway; protein N(6)-(lipoyl)lysine from octanoyl-[acyl-carrier-protein]: step 1/2.</text>
</comment>
<evidence type="ECO:0000256" key="5">
    <source>
        <dbReference type="HAMAP-Rule" id="MF_00013"/>
    </source>
</evidence>
<name>A0A433JNH1_9MICO</name>
<dbReference type="PANTHER" id="PTHR10993:SF7">
    <property type="entry name" value="LIPOYLTRANSFERASE 2, MITOCHONDRIAL-RELATED"/>
    <property type="match status" value="1"/>
</dbReference>
<dbReference type="NCBIfam" id="NF010925">
    <property type="entry name" value="PRK14345.1"/>
    <property type="match status" value="1"/>
</dbReference>
<dbReference type="GO" id="GO:0009249">
    <property type="term" value="P:protein lipoylation"/>
    <property type="evidence" value="ECO:0007669"/>
    <property type="project" value="InterPro"/>
</dbReference>
<dbReference type="EC" id="2.3.1.181" evidence="5 6"/>
<evidence type="ECO:0000256" key="9">
    <source>
        <dbReference type="PIRSR" id="PIRSR016262-3"/>
    </source>
</evidence>
<comment type="subcellular location">
    <subcellularLocation>
        <location evidence="5">Cytoplasm</location>
    </subcellularLocation>
</comment>
<dbReference type="Pfam" id="PF21948">
    <property type="entry name" value="LplA-B_cat"/>
    <property type="match status" value="1"/>
</dbReference>
<dbReference type="PROSITE" id="PS51733">
    <property type="entry name" value="BPL_LPL_CATALYTIC"/>
    <property type="match status" value="1"/>
</dbReference>
<evidence type="ECO:0000256" key="2">
    <source>
        <dbReference type="ARBA" id="ARBA00022679"/>
    </source>
</evidence>
<comment type="catalytic activity">
    <reaction evidence="5 6">
        <text>octanoyl-[ACP] + L-lysyl-[protein] = N(6)-octanoyl-L-lysyl-[protein] + holo-[ACP] + H(+)</text>
        <dbReference type="Rhea" id="RHEA:17665"/>
        <dbReference type="Rhea" id="RHEA-COMP:9636"/>
        <dbReference type="Rhea" id="RHEA-COMP:9685"/>
        <dbReference type="Rhea" id="RHEA-COMP:9752"/>
        <dbReference type="Rhea" id="RHEA-COMP:9928"/>
        <dbReference type="ChEBI" id="CHEBI:15378"/>
        <dbReference type="ChEBI" id="CHEBI:29969"/>
        <dbReference type="ChEBI" id="CHEBI:64479"/>
        <dbReference type="ChEBI" id="CHEBI:78463"/>
        <dbReference type="ChEBI" id="CHEBI:78809"/>
        <dbReference type="EC" id="2.3.1.181"/>
    </reaction>
</comment>
<dbReference type="GO" id="GO:0033819">
    <property type="term" value="F:lipoyl(octanoyl) transferase activity"/>
    <property type="evidence" value="ECO:0007669"/>
    <property type="project" value="UniProtKB-EC"/>
</dbReference>
<dbReference type="Gene3D" id="3.30.930.10">
    <property type="entry name" value="Bira Bifunctional Protein, Domain 2"/>
    <property type="match status" value="1"/>
</dbReference>
<keyword evidence="2 5" id="KW-0808">Transferase</keyword>
<sequence>MTDVLLPGFSPHTLPYDEGLRLQRTIHAEVVAGERPDTVILCEHDPVYTAGSRTEPGDLPRDGSPVVEVDRGGRITWHGPGQLVGYPIVRLGSNRDVVGHVRRLEQVMIDAAGRVGVSGVRIPGRSGVWVLASGGPVKVGAVGVRVVSGTTMHGFALNCSNTLDAYGTIVPCGISDAGVSTLSIEAHRPVDPVDLAEIVAAGFAAERAIA</sequence>
<evidence type="ECO:0000256" key="3">
    <source>
        <dbReference type="ARBA" id="ARBA00023315"/>
    </source>
</evidence>
<organism evidence="11 12">
    <name type="scientific">Labedella endophytica</name>
    <dbReference type="NCBI Taxonomy" id="1523160"/>
    <lineage>
        <taxon>Bacteria</taxon>
        <taxon>Bacillati</taxon>
        <taxon>Actinomycetota</taxon>
        <taxon>Actinomycetes</taxon>
        <taxon>Micrococcales</taxon>
        <taxon>Microbacteriaceae</taxon>
        <taxon>Labedella</taxon>
    </lineage>
</organism>
<keyword evidence="3 5" id="KW-0012">Acyltransferase</keyword>
<comment type="function">
    <text evidence="4 5 6">Catalyzes the transfer of endogenously produced octanoic acid from octanoyl-acyl-carrier-protein onto the lipoyl domains of lipoate-dependent enzymes. Lipoyl-ACP can also act as a substrate although octanoyl-ACP is likely to be the physiological substrate.</text>
</comment>
<dbReference type="NCBIfam" id="TIGR00214">
    <property type="entry name" value="lipB"/>
    <property type="match status" value="1"/>
</dbReference>
<comment type="miscellaneous">
    <text evidence="5">In the reaction, the free carboxyl group of octanoic acid is attached via an amide linkage to the epsilon-amino group of a specific lysine residue of lipoyl domains of lipoate-dependent enzymes.</text>
</comment>
<protein>
    <recommendedName>
        <fullName evidence="5 6">Octanoyltransferase</fullName>
        <ecNumber evidence="5 6">2.3.1.181</ecNumber>
    </recommendedName>
    <alternativeName>
        <fullName evidence="5">Lipoate-protein ligase B</fullName>
    </alternativeName>
    <alternativeName>
        <fullName evidence="5">Lipoyl/octanoyl transferase</fullName>
    </alternativeName>
    <alternativeName>
        <fullName evidence="5">Octanoyl-[acyl-carrier-protein]-protein N-octanoyltransferase</fullName>
    </alternativeName>
</protein>
<comment type="caution">
    <text evidence="11">The sequence shown here is derived from an EMBL/GenBank/DDBJ whole genome shotgun (WGS) entry which is preliminary data.</text>
</comment>
<dbReference type="CDD" id="cd16444">
    <property type="entry name" value="LipB"/>
    <property type="match status" value="1"/>
</dbReference>
<proteinExistence type="inferred from homology"/>
<dbReference type="OrthoDB" id="9787061at2"/>
<feature type="binding site" evidence="5 8">
    <location>
        <begin position="71"/>
        <end position="78"/>
    </location>
    <ligand>
        <name>substrate</name>
    </ligand>
</feature>
<evidence type="ECO:0000256" key="7">
    <source>
        <dbReference type="PIRSR" id="PIRSR016262-1"/>
    </source>
</evidence>
<dbReference type="GO" id="GO:0005737">
    <property type="term" value="C:cytoplasm"/>
    <property type="evidence" value="ECO:0007669"/>
    <property type="project" value="UniProtKB-SubCell"/>
</dbReference>
<evidence type="ECO:0000256" key="1">
    <source>
        <dbReference type="ARBA" id="ARBA00004821"/>
    </source>
</evidence>
<dbReference type="EMBL" id="RZGZ01000005">
    <property type="protein sequence ID" value="RUQ97584.1"/>
    <property type="molecule type" value="Genomic_DNA"/>
</dbReference>
<comment type="similarity">
    <text evidence="5 6">Belongs to the LipB family.</text>
</comment>
<evidence type="ECO:0000256" key="8">
    <source>
        <dbReference type="PIRSR" id="PIRSR016262-2"/>
    </source>
</evidence>
<dbReference type="PANTHER" id="PTHR10993">
    <property type="entry name" value="OCTANOYLTRANSFERASE"/>
    <property type="match status" value="1"/>
</dbReference>
<feature type="binding site" evidence="5 8">
    <location>
        <begin position="154"/>
        <end position="156"/>
    </location>
    <ligand>
        <name>substrate</name>
    </ligand>
</feature>
<dbReference type="Proteomes" id="UP000274909">
    <property type="component" value="Unassembled WGS sequence"/>
</dbReference>
<feature type="active site" description="Acyl-thioester intermediate" evidence="5 7">
    <location>
        <position position="172"/>
    </location>
</feature>
<dbReference type="RefSeq" id="WP_127051294.1">
    <property type="nucleotide sequence ID" value="NZ_RZGZ01000005.1"/>
</dbReference>
<dbReference type="InterPro" id="IPR000544">
    <property type="entry name" value="Octanoyltransferase"/>
</dbReference>
<evidence type="ECO:0000256" key="4">
    <source>
        <dbReference type="ARBA" id="ARBA00024732"/>
    </source>
</evidence>
<dbReference type="UniPathway" id="UPA00538">
    <property type="reaction ID" value="UER00592"/>
</dbReference>